<gene>
    <name evidence="7" type="ORF">SHERM_05392</name>
</gene>
<comment type="subcellular location">
    <subcellularLocation>
        <location evidence="1">Nucleus</location>
    </subcellularLocation>
</comment>
<accession>A0A9N7NTL8</accession>
<dbReference type="InterPro" id="IPR042163">
    <property type="entry name" value="PHF12"/>
</dbReference>
<dbReference type="OrthoDB" id="1903104at2759"/>
<dbReference type="Gene3D" id="3.30.40.10">
    <property type="entry name" value="Zinc/RING finger domain, C3HC4 (zinc finger)"/>
    <property type="match status" value="1"/>
</dbReference>
<dbReference type="AlphaFoldDB" id="A0A9N7NTL8"/>
<dbReference type="EMBL" id="CACSLK010031421">
    <property type="protein sequence ID" value="CAA0838816.1"/>
    <property type="molecule type" value="Genomic_DNA"/>
</dbReference>
<evidence type="ECO:0000259" key="6">
    <source>
        <dbReference type="SMART" id="SM00249"/>
    </source>
</evidence>
<protein>
    <submittedName>
        <fullName evidence="7">PHD finger transcription factor- putative</fullName>
    </submittedName>
</protein>
<dbReference type="InterPro" id="IPR032308">
    <property type="entry name" value="TDBD"/>
</dbReference>
<sequence>MYSIKECCPSAVVEYLDALRSKRRASDAILLRVRQHLLYSGWKIDFVLVGEAIRLRYSSPDGGSFYSLPNVCANLSQGCRPVSKRLSAKPISTLLSEESGVSCGTMTEFLNPVNEVIIQPEYCPEAVRDYCNQAGKRRGKPGAMKAKQHLSAIGWSFYYTPKRGFTRELRYSSPNGRVFNSLLTACKWSLGANALTFRDVIGKIGKARKNPSSVSSETGNVRNRIRGQQFCKKGKKRKSYSKSKRVRDVMVRSSSHQNPRTVLSWLIDSDVVLPRARVEYRGKNGLPMAEGRIGRDGIKCSCCGLVFTLSKFESHAGSSNCRPLANIFLEDGRSLMVCQLELKHSMEMRRTNGVSTSGETNDDVCFICHYGGRLVLCDKCPLSFHTECLGNGLSRKFERSTGESLGFQYETDRTELEKGGNSPALAVSFVFFLPSPWAAAAAVRKSSYNGKKALPRRVLFGK</sequence>
<dbReference type="GO" id="GO:0008270">
    <property type="term" value="F:zinc ion binding"/>
    <property type="evidence" value="ECO:0007669"/>
    <property type="project" value="UniProtKB-KW"/>
</dbReference>
<dbReference type="Pfam" id="PF16135">
    <property type="entry name" value="TDBD"/>
    <property type="match status" value="1"/>
</dbReference>
<dbReference type="Pfam" id="PF00628">
    <property type="entry name" value="PHD"/>
    <property type="match status" value="1"/>
</dbReference>
<keyword evidence="8" id="KW-1185">Reference proteome</keyword>
<proteinExistence type="predicted"/>
<dbReference type="InterPro" id="IPR001965">
    <property type="entry name" value="Znf_PHD"/>
</dbReference>
<dbReference type="GO" id="GO:0006357">
    <property type="term" value="P:regulation of transcription by RNA polymerase II"/>
    <property type="evidence" value="ECO:0007669"/>
    <property type="project" value="TreeGrafter"/>
</dbReference>
<evidence type="ECO:0000313" key="8">
    <source>
        <dbReference type="Proteomes" id="UP001153555"/>
    </source>
</evidence>
<evidence type="ECO:0000256" key="5">
    <source>
        <dbReference type="ARBA" id="ARBA00023242"/>
    </source>
</evidence>
<keyword evidence="3" id="KW-0863">Zinc-finger</keyword>
<dbReference type="InterPro" id="IPR019787">
    <property type="entry name" value="Znf_PHD-finger"/>
</dbReference>
<evidence type="ECO:0000256" key="3">
    <source>
        <dbReference type="ARBA" id="ARBA00022771"/>
    </source>
</evidence>
<dbReference type="PANTHER" id="PTHR46309">
    <property type="entry name" value="PHD FINGER PROTEIN 12"/>
    <property type="match status" value="1"/>
</dbReference>
<dbReference type="SMART" id="SM00249">
    <property type="entry name" value="PHD"/>
    <property type="match status" value="1"/>
</dbReference>
<dbReference type="Pfam" id="PF22970">
    <property type="entry name" value="DUF7028"/>
    <property type="match status" value="2"/>
</dbReference>
<dbReference type="InterPro" id="IPR054292">
    <property type="entry name" value="DUF7028"/>
</dbReference>
<name>A0A9N7NTL8_STRHE</name>
<reference evidence="7" key="1">
    <citation type="submission" date="2019-12" db="EMBL/GenBank/DDBJ databases">
        <authorList>
            <person name="Scholes J."/>
        </authorList>
    </citation>
    <scope>NUCLEOTIDE SEQUENCE</scope>
</reference>
<dbReference type="GO" id="GO:0003714">
    <property type="term" value="F:transcription corepressor activity"/>
    <property type="evidence" value="ECO:0007669"/>
    <property type="project" value="InterPro"/>
</dbReference>
<dbReference type="GO" id="GO:0005634">
    <property type="term" value="C:nucleus"/>
    <property type="evidence" value="ECO:0007669"/>
    <property type="project" value="UniProtKB-SubCell"/>
</dbReference>
<organism evidence="7 8">
    <name type="scientific">Striga hermonthica</name>
    <name type="common">Purple witchweed</name>
    <name type="synonym">Buchnera hermonthica</name>
    <dbReference type="NCBI Taxonomy" id="68872"/>
    <lineage>
        <taxon>Eukaryota</taxon>
        <taxon>Viridiplantae</taxon>
        <taxon>Streptophyta</taxon>
        <taxon>Embryophyta</taxon>
        <taxon>Tracheophyta</taxon>
        <taxon>Spermatophyta</taxon>
        <taxon>Magnoliopsida</taxon>
        <taxon>eudicotyledons</taxon>
        <taxon>Gunneridae</taxon>
        <taxon>Pentapetalae</taxon>
        <taxon>asterids</taxon>
        <taxon>lamiids</taxon>
        <taxon>Lamiales</taxon>
        <taxon>Orobanchaceae</taxon>
        <taxon>Buchnereae</taxon>
        <taxon>Striga</taxon>
    </lineage>
</organism>
<dbReference type="SUPFAM" id="SSF57903">
    <property type="entry name" value="FYVE/PHD zinc finger"/>
    <property type="match status" value="1"/>
</dbReference>
<keyword evidence="4" id="KW-0862">Zinc</keyword>
<keyword evidence="2" id="KW-0479">Metal-binding</keyword>
<evidence type="ECO:0000256" key="2">
    <source>
        <dbReference type="ARBA" id="ARBA00022723"/>
    </source>
</evidence>
<dbReference type="PANTHER" id="PTHR46309:SF12">
    <property type="entry name" value="GB|AAC80581.1"/>
    <property type="match status" value="1"/>
</dbReference>
<keyword evidence="5" id="KW-0539">Nucleus</keyword>
<feature type="domain" description="Zinc finger PHD-type" evidence="6">
    <location>
        <begin position="364"/>
        <end position="410"/>
    </location>
</feature>
<evidence type="ECO:0000256" key="4">
    <source>
        <dbReference type="ARBA" id="ARBA00022833"/>
    </source>
</evidence>
<dbReference type="InterPro" id="IPR011011">
    <property type="entry name" value="Znf_FYVE_PHD"/>
</dbReference>
<evidence type="ECO:0000256" key="1">
    <source>
        <dbReference type="ARBA" id="ARBA00004123"/>
    </source>
</evidence>
<dbReference type="InterPro" id="IPR013083">
    <property type="entry name" value="Znf_RING/FYVE/PHD"/>
</dbReference>
<comment type="caution">
    <text evidence="7">The sequence shown here is derived from an EMBL/GenBank/DDBJ whole genome shotgun (WGS) entry which is preliminary data.</text>
</comment>
<evidence type="ECO:0000313" key="7">
    <source>
        <dbReference type="EMBL" id="CAA0838816.1"/>
    </source>
</evidence>
<dbReference type="Proteomes" id="UP001153555">
    <property type="component" value="Unassembled WGS sequence"/>
</dbReference>